<organism evidence="6">
    <name type="scientific">anaerobic digester metagenome</name>
    <dbReference type="NCBI Taxonomy" id="1263854"/>
    <lineage>
        <taxon>unclassified sequences</taxon>
        <taxon>metagenomes</taxon>
        <taxon>ecological metagenomes</taxon>
    </lineage>
</organism>
<dbReference type="InterPro" id="IPR015500">
    <property type="entry name" value="Peptidase_S8_subtilisin-rel"/>
</dbReference>
<dbReference type="GO" id="GO:0006508">
    <property type="term" value="P:proteolysis"/>
    <property type="evidence" value="ECO:0007669"/>
    <property type="project" value="UniProtKB-KW"/>
</dbReference>
<protein>
    <submittedName>
        <fullName evidence="6">Thermophilic serine proteinase</fullName>
        <ecNumber evidence="6">3.4.21.-</ecNumber>
    </submittedName>
</protein>
<feature type="domain" description="Peptidase S8/S53" evidence="5">
    <location>
        <begin position="117"/>
        <end position="358"/>
    </location>
</feature>
<name>A0A485LZG4_9ZZZZ</name>
<dbReference type="EMBL" id="CAADRM010000089">
    <property type="protein sequence ID" value="VFU14242.1"/>
    <property type="molecule type" value="Genomic_DNA"/>
</dbReference>
<comment type="similarity">
    <text evidence="1">Belongs to the peptidase S8 family.</text>
</comment>
<evidence type="ECO:0000256" key="2">
    <source>
        <dbReference type="ARBA" id="ARBA00022670"/>
    </source>
</evidence>
<dbReference type="CDD" id="cd07473">
    <property type="entry name" value="Peptidases_S8_Subtilisin_like"/>
    <property type="match status" value="1"/>
</dbReference>
<keyword evidence="4" id="KW-0720">Serine protease</keyword>
<dbReference type="SUPFAM" id="SSF52743">
    <property type="entry name" value="Subtilisin-like"/>
    <property type="match status" value="1"/>
</dbReference>
<dbReference type="PRINTS" id="PR00723">
    <property type="entry name" value="SUBTILISIN"/>
</dbReference>
<dbReference type="PROSITE" id="PS51892">
    <property type="entry name" value="SUBTILASE"/>
    <property type="match status" value="1"/>
</dbReference>
<proteinExistence type="inferred from homology"/>
<dbReference type="AlphaFoldDB" id="A0A485LZG4"/>
<keyword evidence="2" id="KW-0645">Protease</keyword>
<dbReference type="InterPro" id="IPR022398">
    <property type="entry name" value="Peptidase_S8_His-AS"/>
</dbReference>
<evidence type="ECO:0000256" key="3">
    <source>
        <dbReference type="ARBA" id="ARBA00022801"/>
    </source>
</evidence>
<dbReference type="InterPro" id="IPR023827">
    <property type="entry name" value="Peptidase_S8_Asp-AS"/>
</dbReference>
<dbReference type="InterPro" id="IPR036852">
    <property type="entry name" value="Peptidase_S8/S53_dom_sf"/>
</dbReference>
<reference evidence="6" key="1">
    <citation type="submission" date="2019-03" db="EMBL/GenBank/DDBJ databases">
        <authorList>
            <person name="Hao L."/>
        </authorList>
    </citation>
    <scope>NUCLEOTIDE SEQUENCE</scope>
</reference>
<evidence type="ECO:0000259" key="5">
    <source>
        <dbReference type="Pfam" id="PF00082"/>
    </source>
</evidence>
<dbReference type="PROSITE" id="PS51257">
    <property type="entry name" value="PROKAR_LIPOPROTEIN"/>
    <property type="match status" value="1"/>
</dbReference>
<dbReference type="InterPro" id="IPR034204">
    <property type="entry name" value="PfSUB1-like_cat_dom"/>
</dbReference>
<dbReference type="GO" id="GO:0004252">
    <property type="term" value="F:serine-type endopeptidase activity"/>
    <property type="evidence" value="ECO:0007669"/>
    <property type="project" value="InterPro"/>
</dbReference>
<gene>
    <name evidence="6" type="ORF">SCFA_270021</name>
</gene>
<dbReference type="PANTHER" id="PTHR43806">
    <property type="entry name" value="PEPTIDASE S8"/>
    <property type="match status" value="1"/>
</dbReference>
<dbReference type="InterPro" id="IPR050131">
    <property type="entry name" value="Peptidase_S8_subtilisin-like"/>
</dbReference>
<dbReference type="PROSITE" id="PS00137">
    <property type="entry name" value="SUBTILASE_HIS"/>
    <property type="match status" value="1"/>
</dbReference>
<sequence>MKYASVTTSVFLALAFSCLSVSAAEYRQNELIVKFKPVPGASHVMASGKENRPVIIAVDNASEALDEMQGRSDVEYVEPNYVIEAEDIPADWPYDAAQWSALELPEAWDILDQHGPGHRVVIAVVDSGVDAAHPDLQGILAPGYDFANNDGVPEDDAGHGTKVCGIIGALGGNGIGVAGVAWNIDIEIMPLKFMKNNGGKTTGSLSDAVSAIYHAVDNGADIINASWGFYSYSHSLSDAIRYAQDHGVMFICSAGNKGQDNDTNGHYPSNYPHENVIAVAAMNSFGEIASFSNYGITTVDIAAPGVGICTTDKNGGYSTYSSGTSFATPFVTSVAAMVRYLSPGLGVTDVRSILLDSVIAGERLYFQNIASGGCINAYQALLSEAQYDASAKTSAPGANEDGDAAVASGEDGGGGGCLIDSGRNPGNPLGLLIIFSLTVLFRMPFMRRSG</sequence>
<accession>A0A485LZG4</accession>
<dbReference type="PROSITE" id="PS00136">
    <property type="entry name" value="SUBTILASE_ASP"/>
    <property type="match status" value="1"/>
</dbReference>
<dbReference type="EC" id="3.4.21.-" evidence="6"/>
<dbReference type="Pfam" id="PF00082">
    <property type="entry name" value="Peptidase_S8"/>
    <property type="match status" value="1"/>
</dbReference>
<dbReference type="Gene3D" id="3.40.50.200">
    <property type="entry name" value="Peptidase S8/S53 domain"/>
    <property type="match status" value="1"/>
</dbReference>
<evidence type="ECO:0000256" key="4">
    <source>
        <dbReference type="ARBA" id="ARBA00022825"/>
    </source>
</evidence>
<keyword evidence="3 6" id="KW-0378">Hydrolase</keyword>
<dbReference type="PANTHER" id="PTHR43806:SF11">
    <property type="entry name" value="CEREVISIN-RELATED"/>
    <property type="match status" value="1"/>
</dbReference>
<evidence type="ECO:0000256" key="1">
    <source>
        <dbReference type="ARBA" id="ARBA00011073"/>
    </source>
</evidence>
<evidence type="ECO:0000313" key="6">
    <source>
        <dbReference type="EMBL" id="VFU14242.1"/>
    </source>
</evidence>
<dbReference type="InterPro" id="IPR000209">
    <property type="entry name" value="Peptidase_S8/S53_dom"/>
</dbReference>